<reference evidence="2" key="1">
    <citation type="submission" date="2016-06" db="EMBL/GenBank/DDBJ databases">
        <authorList>
            <person name="Nascimento L."/>
            <person name="Pereira R.V."/>
            <person name="Martins L.F."/>
            <person name="Quaggio R.B."/>
            <person name="Silva A.M."/>
            <person name="Setubal J.C."/>
        </authorList>
    </citation>
    <scope>NUCLEOTIDE SEQUENCE [LARGE SCALE GENOMIC DNA]</scope>
</reference>
<sequence>MECLTGLSPFARNGEPDVKGGEAVVDRRLPVHRQPLTGGELFRIIPFPRSGTIPDIFTEQ</sequence>
<evidence type="ECO:0000313" key="1">
    <source>
        <dbReference type="EMBL" id="OUM88592.1"/>
    </source>
</evidence>
<comment type="caution">
    <text evidence="1">The sequence shown here is derived from an EMBL/GenBank/DDBJ whole genome shotgun (WGS) entry which is preliminary data.</text>
</comment>
<gene>
    <name evidence="1" type="ORF">BAA01_04350</name>
</gene>
<name>A0A1Y3PMI2_9BACI</name>
<dbReference type="Proteomes" id="UP000196475">
    <property type="component" value="Unassembled WGS sequence"/>
</dbReference>
<organism evidence="1 2">
    <name type="scientific">Bacillus thermozeamaize</name>
    <dbReference type="NCBI Taxonomy" id="230954"/>
    <lineage>
        <taxon>Bacteria</taxon>
        <taxon>Bacillati</taxon>
        <taxon>Bacillota</taxon>
        <taxon>Bacilli</taxon>
        <taxon>Bacillales</taxon>
        <taxon>Bacillaceae</taxon>
        <taxon>Bacillus</taxon>
    </lineage>
</organism>
<accession>A0A1Y3PMI2</accession>
<proteinExistence type="predicted"/>
<dbReference type="EMBL" id="LZRT01000059">
    <property type="protein sequence ID" value="OUM88592.1"/>
    <property type="molecule type" value="Genomic_DNA"/>
</dbReference>
<evidence type="ECO:0000313" key="2">
    <source>
        <dbReference type="Proteomes" id="UP000196475"/>
    </source>
</evidence>
<dbReference type="AlphaFoldDB" id="A0A1Y3PMI2"/>
<protein>
    <submittedName>
        <fullName evidence="1">Uncharacterized protein</fullName>
    </submittedName>
</protein>